<reference evidence="1 2" key="1">
    <citation type="submission" date="2017-05" db="EMBL/GenBank/DDBJ databases">
        <authorList>
            <person name="Song R."/>
            <person name="Chenine A.L."/>
            <person name="Ruprecht R.M."/>
        </authorList>
    </citation>
    <scope>NUCLEOTIDE SEQUENCE [LARGE SCALE GENOMIC DNA]</scope>
    <source>
        <strain evidence="1 2">DSM 26136</strain>
    </source>
</reference>
<gene>
    <name evidence="1" type="ORF">CCO03_08790</name>
</gene>
<dbReference type="OrthoDB" id="8797230at2"/>
<evidence type="ECO:0000313" key="2">
    <source>
        <dbReference type="Proteomes" id="UP000196138"/>
    </source>
</evidence>
<name>A0A1Y0EN74_9BURK</name>
<evidence type="ECO:0000313" key="1">
    <source>
        <dbReference type="EMBL" id="ARU04762.1"/>
    </source>
</evidence>
<proteinExistence type="predicted"/>
<keyword evidence="2" id="KW-1185">Reference proteome</keyword>
<dbReference type="KEGG" id="cser:CCO03_08790"/>
<protein>
    <submittedName>
        <fullName evidence="1">Uncharacterized protein</fullName>
    </submittedName>
</protein>
<organism evidence="1 2">
    <name type="scientific">Comamonas serinivorans</name>
    <dbReference type="NCBI Taxonomy" id="1082851"/>
    <lineage>
        <taxon>Bacteria</taxon>
        <taxon>Pseudomonadati</taxon>
        <taxon>Pseudomonadota</taxon>
        <taxon>Betaproteobacteria</taxon>
        <taxon>Burkholderiales</taxon>
        <taxon>Comamonadaceae</taxon>
        <taxon>Comamonas</taxon>
    </lineage>
</organism>
<dbReference type="RefSeq" id="WP_087279982.1">
    <property type="nucleotide sequence ID" value="NZ_CP021455.1"/>
</dbReference>
<accession>A0A1Y0EN74</accession>
<dbReference type="AlphaFoldDB" id="A0A1Y0EN74"/>
<dbReference type="EMBL" id="CP021455">
    <property type="protein sequence ID" value="ARU04762.1"/>
    <property type="molecule type" value="Genomic_DNA"/>
</dbReference>
<dbReference type="Proteomes" id="UP000196138">
    <property type="component" value="Chromosome"/>
</dbReference>
<sequence>MLTYALIKEGAVVNTIVADADFVATIASEWDHIEPAGDAGIGWSWDGGTFTPPVVAPVDPGPPAVPQVCTPAQGLVALFVLKQITEDDVKAAIAGISDPAARYTANIGLSRATEWRRDSETMQVMATLLSLSEEDLDELFTFAVTVNV</sequence>